<proteinExistence type="predicted"/>
<protein>
    <recommendedName>
        <fullName evidence="2">Tail protein</fullName>
    </recommendedName>
</protein>
<dbReference type="EMBL" id="MT142873">
    <property type="protein sequence ID" value="QJA89860.1"/>
    <property type="molecule type" value="Genomic_DNA"/>
</dbReference>
<accession>A0A6M3L5B3</accession>
<organism evidence="1">
    <name type="scientific">viral metagenome</name>
    <dbReference type="NCBI Taxonomy" id="1070528"/>
    <lineage>
        <taxon>unclassified sequences</taxon>
        <taxon>metagenomes</taxon>
        <taxon>organismal metagenomes</taxon>
    </lineage>
</organism>
<reference evidence="1" key="1">
    <citation type="submission" date="2020-03" db="EMBL/GenBank/DDBJ databases">
        <title>The deep terrestrial virosphere.</title>
        <authorList>
            <person name="Holmfeldt K."/>
            <person name="Nilsson E."/>
            <person name="Simone D."/>
            <person name="Lopez-Fernandez M."/>
            <person name="Wu X."/>
            <person name="de Brujin I."/>
            <person name="Lundin D."/>
            <person name="Andersson A."/>
            <person name="Bertilsson S."/>
            <person name="Dopson M."/>
        </authorList>
    </citation>
    <scope>NUCLEOTIDE SEQUENCE</scope>
    <source>
        <strain evidence="1">MM415B02490</strain>
    </source>
</reference>
<evidence type="ECO:0000313" key="1">
    <source>
        <dbReference type="EMBL" id="QJA89860.1"/>
    </source>
</evidence>
<evidence type="ECO:0008006" key="2">
    <source>
        <dbReference type="Google" id="ProtNLM"/>
    </source>
</evidence>
<dbReference type="AlphaFoldDB" id="A0A6M3L5B3"/>
<name>A0A6M3L5B3_9ZZZZ</name>
<gene>
    <name evidence="1" type="ORF">MM415B02490_0012</name>
</gene>
<sequence>MSNTVARRIPIGPCQVYVNDVRIGSPGSSAVLNYSYDVVTGTTGDNVAEVSARKTNERGTVQIEVSDLKTSQLRYAWEQAKSIYTLSLMTSNYLASTSVTMRKGPLQLLLTGSGVTDGLMSAPDTFTSTSVVVYSQDYETEYTQDTDFSTNTTCDGIFRTTGGSISSGDYVQVHYNASLTASYIRAGGADALVEDDIKLVIIDAAGKMAQLRCWRAVREGDMNLTLNHKDGYPGMTLTYRLLANTSSYIKGSQLFEFSVQT</sequence>